<evidence type="ECO:0000313" key="4">
    <source>
        <dbReference type="Proteomes" id="UP000253410"/>
    </source>
</evidence>
<accession>A0A365Y162</accession>
<dbReference type="PANTHER" id="PTHR21064">
    <property type="entry name" value="AMINOGLYCOSIDE PHOSPHOTRANSFERASE DOMAIN-CONTAINING PROTEIN-RELATED"/>
    <property type="match status" value="1"/>
</dbReference>
<dbReference type="InterPro" id="IPR011009">
    <property type="entry name" value="Kinase-like_dom_sf"/>
</dbReference>
<gene>
    <name evidence="3" type="ORF">DF182_05115</name>
</gene>
<dbReference type="InterPro" id="IPR002575">
    <property type="entry name" value="Aminoglycoside_PTrfase"/>
</dbReference>
<dbReference type="PANTHER" id="PTHR21064:SF6">
    <property type="entry name" value="AMINOGLYCOSIDE PHOSPHOTRANSFERASE DOMAIN-CONTAINING PROTEIN"/>
    <property type="match status" value="1"/>
</dbReference>
<protein>
    <recommendedName>
        <fullName evidence="2">Aminoglycoside phosphotransferase domain-containing protein</fullName>
    </recommendedName>
</protein>
<proteinExistence type="inferred from homology"/>
<dbReference type="InterPro" id="IPR050249">
    <property type="entry name" value="Pseudomonas-type_ThrB"/>
</dbReference>
<organism evidence="3 4">
    <name type="scientific">Chitinophaga flava</name>
    <dbReference type="NCBI Taxonomy" id="2259036"/>
    <lineage>
        <taxon>Bacteria</taxon>
        <taxon>Pseudomonadati</taxon>
        <taxon>Bacteroidota</taxon>
        <taxon>Chitinophagia</taxon>
        <taxon>Chitinophagales</taxon>
        <taxon>Chitinophagaceae</taxon>
        <taxon>Chitinophaga</taxon>
    </lineage>
</organism>
<dbReference type="Pfam" id="PF01636">
    <property type="entry name" value="APH"/>
    <property type="match status" value="1"/>
</dbReference>
<dbReference type="GO" id="GO:0004413">
    <property type="term" value="F:homoserine kinase activity"/>
    <property type="evidence" value="ECO:0007669"/>
    <property type="project" value="TreeGrafter"/>
</dbReference>
<name>A0A365Y162_9BACT</name>
<dbReference type="OrthoDB" id="241498at2"/>
<comment type="similarity">
    <text evidence="1">Belongs to the pseudomonas-type ThrB family.</text>
</comment>
<dbReference type="Gene3D" id="3.30.200.20">
    <property type="entry name" value="Phosphorylase Kinase, domain 1"/>
    <property type="match status" value="1"/>
</dbReference>
<comment type="caution">
    <text evidence="3">The sequence shown here is derived from an EMBL/GenBank/DDBJ whole genome shotgun (WGS) entry which is preliminary data.</text>
</comment>
<dbReference type="AlphaFoldDB" id="A0A365Y162"/>
<evidence type="ECO:0000259" key="2">
    <source>
        <dbReference type="Pfam" id="PF01636"/>
    </source>
</evidence>
<evidence type="ECO:0000313" key="3">
    <source>
        <dbReference type="EMBL" id="RBL91981.1"/>
    </source>
</evidence>
<dbReference type="Proteomes" id="UP000253410">
    <property type="component" value="Unassembled WGS sequence"/>
</dbReference>
<evidence type="ECO:0000256" key="1">
    <source>
        <dbReference type="ARBA" id="ARBA00038240"/>
    </source>
</evidence>
<dbReference type="GO" id="GO:0009088">
    <property type="term" value="P:threonine biosynthetic process"/>
    <property type="evidence" value="ECO:0007669"/>
    <property type="project" value="TreeGrafter"/>
</dbReference>
<dbReference type="SUPFAM" id="SSF56112">
    <property type="entry name" value="Protein kinase-like (PK-like)"/>
    <property type="match status" value="1"/>
</dbReference>
<keyword evidence="4" id="KW-1185">Reference proteome</keyword>
<sequence>MPQLIVIIKGLSIHVGLYYLYHMKTVFPATYSTLCPIALSSLISEKYELGTVQCKFLVRGVGDTYLVETSGVRYILRAYRSSHRNIPQIKEEVDLLLALKQAHVSVSYPIPAVSGETILKIDAAEGERYLVLFSYAPGQVVRSLNENQLRVLGHEMGRFHQVGSTITPGKERWSFDLETTLFKPLEKLRPAFSEDPEGYAWLEQTARQVEEKLSQLNTAGFSKGCCHFDFLPKNFHFKDDAVTFFDFDFMGYGWQVNDIMTFWLHLILDVYHGRMTQKAADEDYAIFLNAYREYRPITEQELAVVPYLSIGFWLFYMGFHTTHDQFYTFSQPSILKSYTGLLRHIVATYWEKEENLQDLM</sequence>
<reference evidence="3 4" key="1">
    <citation type="submission" date="2018-05" db="EMBL/GenBank/DDBJ databases">
        <title>Chitinophaga sp. K3CV102501T nov., isolated from isolated from a monsoon evergreen broad-leaved forest soil.</title>
        <authorList>
            <person name="Lv Y."/>
        </authorList>
    </citation>
    <scope>NUCLEOTIDE SEQUENCE [LARGE SCALE GENOMIC DNA]</scope>
    <source>
        <strain evidence="3 4">GDMCC 1.1325</strain>
    </source>
</reference>
<dbReference type="EMBL" id="QFFJ01000001">
    <property type="protein sequence ID" value="RBL91981.1"/>
    <property type="molecule type" value="Genomic_DNA"/>
</dbReference>
<dbReference type="Gene3D" id="3.90.1200.10">
    <property type="match status" value="1"/>
</dbReference>
<feature type="domain" description="Aminoglycoside phosphotransferase" evidence="2">
    <location>
        <begin position="63"/>
        <end position="294"/>
    </location>
</feature>